<dbReference type="Proteomes" id="UP000765509">
    <property type="component" value="Unassembled WGS sequence"/>
</dbReference>
<accession>A0A9Q3CC04</accession>
<dbReference type="PANTHER" id="PTHR15887">
    <property type="entry name" value="TRANSMEMBRANE PROTEIN 69"/>
    <property type="match status" value="1"/>
</dbReference>
<protein>
    <submittedName>
        <fullName evidence="2">Uncharacterized protein</fullName>
    </submittedName>
</protein>
<comment type="caution">
    <text evidence="2">The sequence shown here is derived from an EMBL/GenBank/DDBJ whole genome shotgun (WGS) entry which is preliminary data.</text>
</comment>
<keyword evidence="1" id="KW-0472">Membrane</keyword>
<evidence type="ECO:0000313" key="3">
    <source>
        <dbReference type="Proteomes" id="UP000765509"/>
    </source>
</evidence>
<gene>
    <name evidence="2" type="ORF">O181_022114</name>
</gene>
<keyword evidence="3" id="KW-1185">Reference proteome</keyword>
<dbReference type="OrthoDB" id="194289at2759"/>
<sequence length="363" mass="39938">MLKAASPSWRATWMSSPPVFGPPKRAQLVPLLIHQIHISKSNHASSLQSLTSNMKDISHTAKQESEKTLESIVDAISGSKKTVQDGELHGAPKGTASGSEAFTDLKSINSLLRVVPRGAMLFGAAGLVPYFATSITTVYLARQAFLSGQSLPARFDAQTALTLLYHNESLQVAYGAVILSFLGAIHWGMEFATRDMNITQTNLPKDTQRYWLGILPVALAWPTLLLPGQLALATQWAAFTVVWYADMLATGWGWTPRWYSTYRFGLTAIVGSSILVTLGATNYWATDDSGYSTTKRKLQTIRENEYRDYQNTENPALGSQKVEGVIKGDHRVGSVSGEKAFVKITDVATKRKEQMTKENQQKH</sequence>
<name>A0A9Q3CC04_9BASI</name>
<proteinExistence type="predicted"/>
<dbReference type="InterPro" id="IPR021836">
    <property type="entry name" value="DUF3429"/>
</dbReference>
<keyword evidence="1" id="KW-0812">Transmembrane</keyword>
<organism evidence="2 3">
    <name type="scientific">Austropuccinia psidii MF-1</name>
    <dbReference type="NCBI Taxonomy" id="1389203"/>
    <lineage>
        <taxon>Eukaryota</taxon>
        <taxon>Fungi</taxon>
        <taxon>Dikarya</taxon>
        <taxon>Basidiomycota</taxon>
        <taxon>Pucciniomycotina</taxon>
        <taxon>Pucciniomycetes</taxon>
        <taxon>Pucciniales</taxon>
        <taxon>Sphaerophragmiaceae</taxon>
        <taxon>Austropuccinia</taxon>
    </lineage>
</organism>
<feature type="transmembrane region" description="Helical" evidence="1">
    <location>
        <begin position="210"/>
        <end position="230"/>
    </location>
</feature>
<feature type="transmembrane region" description="Helical" evidence="1">
    <location>
        <begin position="266"/>
        <end position="285"/>
    </location>
</feature>
<reference evidence="2" key="1">
    <citation type="submission" date="2021-03" db="EMBL/GenBank/DDBJ databases">
        <title>Draft genome sequence of rust myrtle Austropuccinia psidii MF-1, a brazilian biotype.</title>
        <authorList>
            <person name="Quecine M.C."/>
            <person name="Pachon D.M.R."/>
            <person name="Bonatelli M.L."/>
            <person name="Correr F.H."/>
            <person name="Franceschini L.M."/>
            <person name="Leite T.F."/>
            <person name="Margarido G.R.A."/>
            <person name="Almeida C.A."/>
            <person name="Ferrarezi J.A."/>
            <person name="Labate C.A."/>
        </authorList>
    </citation>
    <scope>NUCLEOTIDE SEQUENCE</scope>
    <source>
        <strain evidence="2">MF-1</strain>
    </source>
</reference>
<keyword evidence="1" id="KW-1133">Transmembrane helix</keyword>
<evidence type="ECO:0000313" key="2">
    <source>
        <dbReference type="EMBL" id="MBW0482399.1"/>
    </source>
</evidence>
<evidence type="ECO:0000256" key="1">
    <source>
        <dbReference type="SAM" id="Phobius"/>
    </source>
</evidence>
<feature type="transmembrane region" description="Helical" evidence="1">
    <location>
        <begin position="172"/>
        <end position="189"/>
    </location>
</feature>
<dbReference type="EMBL" id="AVOT02006762">
    <property type="protein sequence ID" value="MBW0482399.1"/>
    <property type="molecule type" value="Genomic_DNA"/>
</dbReference>
<dbReference type="PANTHER" id="PTHR15887:SF1">
    <property type="entry name" value="TRANSMEMBRANE PROTEIN 69"/>
    <property type="match status" value="1"/>
</dbReference>
<dbReference type="AlphaFoldDB" id="A0A9Q3CC04"/>
<feature type="transmembrane region" description="Helical" evidence="1">
    <location>
        <begin position="119"/>
        <end position="141"/>
    </location>
</feature>
<dbReference type="Pfam" id="PF11911">
    <property type="entry name" value="DUF3429"/>
    <property type="match status" value="1"/>
</dbReference>